<dbReference type="PANTHER" id="PTHR34688">
    <property type="entry name" value="CYTOCHROME C6, CHLOROPLASTIC"/>
    <property type="match status" value="1"/>
</dbReference>
<evidence type="ECO:0000256" key="11">
    <source>
        <dbReference type="ARBA" id="ARBA00030448"/>
    </source>
</evidence>
<organism evidence="16 17">
    <name type="scientific">Monoraphidium neglectum</name>
    <dbReference type="NCBI Taxonomy" id="145388"/>
    <lineage>
        <taxon>Eukaryota</taxon>
        <taxon>Viridiplantae</taxon>
        <taxon>Chlorophyta</taxon>
        <taxon>core chlorophytes</taxon>
        <taxon>Chlorophyceae</taxon>
        <taxon>CS clade</taxon>
        <taxon>Sphaeropleales</taxon>
        <taxon>Selenastraceae</taxon>
        <taxon>Monoraphidium</taxon>
    </lineage>
</organism>
<dbReference type="STRING" id="145388.A0A0D2MJ33"/>
<evidence type="ECO:0000256" key="9">
    <source>
        <dbReference type="ARBA" id="ARBA00023004"/>
    </source>
</evidence>
<dbReference type="Pfam" id="PF13442">
    <property type="entry name" value="Cytochrome_CBB3"/>
    <property type="match status" value="1"/>
</dbReference>
<evidence type="ECO:0000313" key="16">
    <source>
        <dbReference type="EMBL" id="KIZ03020.1"/>
    </source>
</evidence>
<evidence type="ECO:0000313" key="17">
    <source>
        <dbReference type="Proteomes" id="UP000054498"/>
    </source>
</evidence>
<dbReference type="GO" id="GO:0020037">
    <property type="term" value="F:heme binding"/>
    <property type="evidence" value="ECO:0007669"/>
    <property type="project" value="InterPro"/>
</dbReference>
<evidence type="ECO:0000256" key="13">
    <source>
        <dbReference type="ARBA" id="ARBA00033211"/>
    </source>
</evidence>
<dbReference type="GeneID" id="25737817"/>
<evidence type="ECO:0000256" key="8">
    <source>
        <dbReference type="ARBA" id="ARBA00022982"/>
    </source>
</evidence>
<evidence type="ECO:0000256" key="7">
    <source>
        <dbReference type="ARBA" id="ARBA00022723"/>
    </source>
</evidence>
<evidence type="ECO:0000256" key="2">
    <source>
        <dbReference type="ARBA" id="ARBA00004456"/>
    </source>
</evidence>
<keyword evidence="17" id="KW-1185">Reference proteome</keyword>
<gene>
    <name evidence="16" type="ORF">MNEG_4940</name>
</gene>
<comment type="similarity">
    <text evidence="3">Belongs to the cytochrome c family. PetJ subfamily.</text>
</comment>
<dbReference type="InterPro" id="IPR023655">
    <property type="entry name" value="Cyt_C6"/>
</dbReference>
<dbReference type="GO" id="GO:0015979">
    <property type="term" value="P:photosynthesis"/>
    <property type="evidence" value="ECO:0007669"/>
    <property type="project" value="UniProtKB-KW"/>
</dbReference>
<comment type="function">
    <text evidence="1">Functions as an electron carrier between membrane-bound cytochrome b6-f and photosystem I in oxygenic photosynthesis.</text>
</comment>
<comment type="subcellular location">
    <subcellularLocation>
        <location evidence="2">Plastid</location>
        <location evidence="2">Chloroplast thylakoid lumen</location>
    </subcellularLocation>
</comment>
<keyword evidence="7 14" id="KW-0479">Metal-binding</keyword>
<keyword evidence="10" id="KW-0793">Thylakoid</keyword>
<dbReference type="SUPFAM" id="SSF46626">
    <property type="entry name" value="Cytochrome c"/>
    <property type="match status" value="1"/>
</dbReference>
<dbReference type="InterPro" id="IPR009056">
    <property type="entry name" value="Cyt_c-like_dom"/>
</dbReference>
<evidence type="ECO:0000256" key="4">
    <source>
        <dbReference type="ARBA" id="ARBA00022448"/>
    </source>
</evidence>
<evidence type="ECO:0000256" key="12">
    <source>
        <dbReference type="ARBA" id="ARBA00031247"/>
    </source>
</evidence>
<dbReference type="KEGG" id="mng:MNEG_4940"/>
<dbReference type="FunFam" id="1.10.760.10:FF:000021">
    <property type="entry name" value="Cytochrome c6, chloroplastic"/>
    <property type="match status" value="1"/>
</dbReference>
<evidence type="ECO:0000256" key="10">
    <source>
        <dbReference type="ARBA" id="ARBA00023078"/>
    </source>
</evidence>
<feature type="domain" description="Cytochrome c" evidence="15">
    <location>
        <begin position="9"/>
        <end position="101"/>
    </location>
</feature>
<dbReference type="InterPro" id="IPR008168">
    <property type="entry name" value="Cyt_C_IC"/>
</dbReference>
<evidence type="ECO:0000256" key="6">
    <source>
        <dbReference type="ARBA" id="ARBA00022617"/>
    </source>
</evidence>
<keyword evidence="8" id="KW-0249">Electron transport</keyword>
<evidence type="ECO:0000256" key="14">
    <source>
        <dbReference type="PROSITE-ProRule" id="PRU00433"/>
    </source>
</evidence>
<keyword evidence="5" id="KW-0602">Photosynthesis</keyword>
<keyword evidence="9 14" id="KW-0408">Iron</keyword>
<dbReference type="RefSeq" id="XP_013902039.1">
    <property type="nucleotide sequence ID" value="XM_014046585.1"/>
</dbReference>
<accession>A0A0D2MJ33</accession>
<keyword evidence="4" id="KW-0813">Transport</keyword>
<protein>
    <recommendedName>
        <fullName evidence="13">Cytochrome c-553</fullName>
    </recommendedName>
    <alternativeName>
        <fullName evidence="12">Cytochrome c553</fullName>
    </alternativeName>
    <alternativeName>
        <fullName evidence="11">Soluble cytochrome f</fullName>
    </alternativeName>
</protein>
<sequence>MIQIAQRQAAWASAADSFAVKCAGCHVGGGNVQQPGATLFTEDLQRNGRATPEGLYEIIYKGKGKMPGFGKDCAPRGQCTFGPRFSDEEVQDMASYVLDRAAAGWKSEP</sequence>
<reference evidence="16 17" key="1">
    <citation type="journal article" date="2013" name="BMC Genomics">
        <title>Reconstruction of the lipid metabolism for the microalga Monoraphidium neglectum from its genome sequence reveals characteristics suitable for biofuel production.</title>
        <authorList>
            <person name="Bogen C."/>
            <person name="Al-Dilaimi A."/>
            <person name="Albersmeier A."/>
            <person name="Wichmann J."/>
            <person name="Grundmann M."/>
            <person name="Rupp O."/>
            <person name="Lauersen K.J."/>
            <person name="Blifernez-Klassen O."/>
            <person name="Kalinowski J."/>
            <person name="Goesmann A."/>
            <person name="Mussgnug J.H."/>
            <person name="Kruse O."/>
        </authorList>
    </citation>
    <scope>NUCLEOTIDE SEQUENCE [LARGE SCALE GENOMIC DNA]</scope>
    <source>
        <strain evidence="16 17">SAG 48.87</strain>
    </source>
</reference>
<dbReference type="EMBL" id="KK100930">
    <property type="protein sequence ID" value="KIZ03020.1"/>
    <property type="molecule type" value="Genomic_DNA"/>
</dbReference>
<dbReference type="GO" id="GO:0005506">
    <property type="term" value="F:iron ion binding"/>
    <property type="evidence" value="ECO:0007669"/>
    <property type="project" value="InterPro"/>
</dbReference>
<proteinExistence type="inferred from homology"/>
<dbReference type="OrthoDB" id="1930491at2759"/>
<name>A0A0D2MJ33_9CHLO</name>
<dbReference type="InterPro" id="IPR036909">
    <property type="entry name" value="Cyt_c-like_dom_sf"/>
</dbReference>
<dbReference type="Proteomes" id="UP000054498">
    <property type="component" value="Unassembled WGS sequence"/>
</dbReference>
<evidence type="ECO:0000256" key="1">
    <source>
        <dbReference type="ARBA" id="ARBA00002347"/>
    </source>
</evidence>
<dbReference type="PROSITE" id="PS51007">
    <property type="entry name" value="CYTC"/>
    <property type="match status" value="1"/>
</dbReference>
<evidence type="ECO:0000256" key="5">
    <source>
        <dbReference type="ARBA" id="ARBA00022531"/>
    </source>
</evidence>
<keyword evidence="6 14" id="KW-0349">Heme</keyword>
<dbReference type="AlphaFoldDB" id="A0A0D2MJ33"/>
<dbReference type="GO" id="GO:0009543">
    <property type="term" value="C:chloroplast thylakoid lumen"/>
    <property type="evidence" value="ECO:0007669"/>
    <property type="project" value="UniProtKB-SubCell"/>
</dbReference>
<dbReference type="PRINTS" id="PR00605">
    <property type="entry name" value="CYTCHROMECIC"/>
</dbReference>
<evidence type="ECO:0000259" key="15">
    <source>
        <dbReference type="PROSITE" id="PS51007"/>
    </source>
</evidence>
<evidence type="ECO:0000256" key="3">
    <source>
        <dbReference type="ARBA" id="ARBA00009650"/>
    </source>
</evidence>
<dbReference type="GO" id="GO:0009055">
    <property type="term" value="F:electron transfer activity"/>
    <property type="evidence" value="ECO:0007669"/>
    <property type="project" value="InterPro"/>
</dbReference>
<dbReference type="Gene3D" id="1.10.760.10">
    <property type="entry name" value="Cytochrome c-like domain"/>
    <property type="match status" value="1"/>
</dbReference>
<dbReference type="PANTHER" id="PTHR34688:SF2">
    <property type="entry name" value="CYTOCHROME C6, CHLOROPLASTIC"/>
    <property type="match status" value="1"/>
</dbReference>